<feature type="transmembrane region" description="Helical" evidence="2">
    <location>
        <begin position="12"/>
        <end position="29"/>
    </location>
</feature>
<evidence type="ECO:0000313" key="4">
    <source>
        <dbReference type="Proteomes" id="UP000305067"/>
    </source>
</evidence>
<evidence type="ECO:0000256" key="2">
    <source>
        <dbReference type="SAM" id="Phobius"/>
    </source>
</evidence>
<keyword evidence="2" id="KW-0472">Membrane</keyword>
<dbReference type="Proteomes" id="UP000305067">
    <property type="component" value="Unassembled WGS sequence"/>
</dbReference>
<keyword evidence="2" id="KW-0812">Transmembrane</keyword>
<feature type="transmembrane region" description="Helical" evidence="2">
    <location>
        <begin position="128"/>
        <end position="148"/>
    </location>
</feature>
<proteinExistence type="predicted"/>
<reference evidence="3 4" key="1">
    <citation type="journal article" date="2019" name="Nat. Ecol. Evol.">
        <title>Megaphylogeny resolves global patterns of mushroom evolution.</title>
        <authorList>
            <person name="Varga T."/>
            <person name="Krizsan K."/>
            <person name="Foldi C."/>
            <person name="Dima B."/>
            <person name="Sanchez-Garcia M."/>
            <person name="Sanchez-Ramirez S."/>
            <person name="Szollosi G.J."/>
            <person name="Szarkandi J.G."/>
            <person name="Papp V."/>
            <person name="Albert L."/>
            <person name="Andreopoulos W."/>
            <person name="Angelini C."/>
            <person name="Antonin V."/>
            <person name="Barry K.W."/>
            <person name="Bougher N.L."/>
            <person name="Buchanan P."/>
            <person name="Buyck B."/>
            <person name="Bense V."/>
            <person name="Catcheside P."/>
            <person name="Chovatia M."/>
            <person name="Cooper J."/>
            <person name="Damon W."/>
            <person name="Desjardin D."/>
            <person name="Finy P."/>
            <person name="Geml J."/>
            <person name="Haridas S."/>
            <person name="Hughes K."/>
            <person name="Justo A."/>
            <person name="Karasinski D."/>
            <person name="Kautmanova I."/>
            <person name="Kiss B."/>
            <person name="Kocsube S."/>
            <person name="Kotiranta H."/>
            <person name="LaButti K.M."/>
            <person name="Lechner B.E."/>
            <person name="Liimatainen K."/>
            <person name="Lipzen A."/>
            <person name="Lukacs Z."/>
            <person name="Mihaltcheva S."/>
            <person name="Morgado L.N."/>
            <person name="Niskanen T."/>
            <person name="Noordeloos M.E."/>
            <person name="Ohm R.A."/>
            <person name="Ortiz-Santana B."/>
            <person name="Ovrebo C."/>
            <person name="Racz N."/>
            <person name="Riley R."/>
            <person name="Savchenko A."/>
            <person name="Shiryaev A."/>
            <person name="Soop K."/>
            <person name="Spirin V."/>
            <person name="Szebenyi C."/>
            <person name="Tomsovsky M."/>
            <person name="Tulloss R.E."/>
            <person name="Uehling J."/>
            <person name="Grigoriev I.V."/>
            <person name="Vagvolgyi C."/>
            <person name="Papp T."/>
            <person name="Martin F.M."/>
            <person name="Miettinen O."/>
            <person name="Hibbett D.S."/>
            <person name="Nagy L.G."/>
        </authorList>
    </citation>
    <scope>NUCLEOTIDE SEQUENCE [LARGE SCALE GENOMIC DNA]</scope>
    <source>
        <strain evidence="3 4">CBS 309.79</strain>
    </source>
</reference>
<name>A0A5C3QY11_9AGAR</name>
<gene>
    <name evidence="3" type="ORF">BDV98DRAFT_599273</name>
</gene>
<keyword evidence="4" id="KW-1185">Reference proteome</keyword>
<dbReference type="AlphaFoldDB" id="A0A5C3QY11"/>
<protein>
    <submittedName>
        <fullName evidence="3">Uncharacterized protein</fullName>
    </submittedName>
</protein>
<dbReference type="EMBL" id="ML178814">
    <property type="protein sequence ID" value="TFL06913.1"/>
    <property type="molecule type" value="Genomic_DNA"/>
</dbReference>
<sequence>MAESTSVTAIRLVRSLLVITACTQLTVLADLRSHATRDVYRTAPSRTLRHAGRSATVAAGVHRPRKTIVHAGLGISVVVLSFHQVRPRRSSRTNHSLADVGRSTRFVVASMNVTMSLVYTLTPTLMGWWSFWTLLLLALYLSGLFLLSKQPDQEKLGKPRDDSEYLPLSTDGSLGG</sequence>
<evidence type="ECO:0000256" key="1">
    <source>
        <dbReference type="SAM" id="MobiDB-lite"/>
    </source>
</evidence>
<feature type="compositionally biased region" description="Basic and acidic residues" evidence="1">
    <location>
        <begin position="153"/>
        <end position="163"/>
    </location>
</feature>
<feature type="region of interest" description="Disordered" evidence="1">
    <location>
        <begin position="153"/>
        <end position="176"/>
    </location>
</feature>
<keyword evidence="2" id="KW-1133">Transmembrane helix</keyword>
<evidence type="ECO:0000313" key="3">
    <source>
        <dbReference type="EMBL" id="TFL06913.1"/>
    </source>
</evidence>
<accession>A0A5C3QY11</accession>
<organism evidence="3 4">
    <name type="scientific">Pterulicium gracile</name>
    <dbReference type="NCBI Taxonomy" id="1884261"/>
    <lineage>
        <taxon>Eukaryota</taxon>
        <taxon>Fungi</taxon>
        <taxon>Dikarya</taxon>
        <taxon>Basidiomycota</taxon>
        <taxon>Agaricomycotina</taxon>
        <taxon>Agaricomycetes</taxon>
        <taxon>Agaricomycetidae</taxon>
        <taxon>Agaricales</taxon>
        <taxon>Pleurotineae</taxon>
        <taxon>Pterulaceae</taxon>
        <taxon>Pterulicium</taxon>
    </lineage>
</organism>